<dbReference type="RefSeq" id="XP_027204531.1">
    <property type="nucleotide sequence ID" value="XM_027348730.1"/>
</dbReference>
<dbReference type="PRINTS" id="PR00398">
    <property type="entry name" value="STRDHORMONER"/>
</dbReference>
<dbReference type="InterPro" id="IPR001628">
    <property type="entry name" value="Znf_hrmn_rcpt"/>
</dbReference>
<keyword evidence="1" id="KW-0479">Metal-binding</keyword>
<dbReference type="AlphaFoldDB" id="A0A6P6YIF4"/>
<dbReference type="PROSITE" id="PS51030">
    <property type="entry name" value="NUCLEAR_REC_DBD_2"/>
    <property type="match status" value="1"/>
</dbReference>
<dbReference type="GO" id="GO:0000978">
    <property type="term" value="F:RNA polymerase II cis-regulatory region sequence-specific DNA binding"/>
    <property type="evidence" value="ECO:0007669"/>
    <property type="project" value="TreeGrafter"/>
</dbReference>
<dbReference type="SUPFAM" id="SSF57716">
    <property type="entry name" value="Glucocorticoid receptor-like (DNA-binding domain)"/>
    <property type="match status" value="1"/>
</dbReference>
<dbReference type="PANTHER" id="PTHR24082">
    <property type="entry name" value="NUCLEAR HORMONE RECEPTOR"/>
    <property type="match status" value="1"/>
</dbReference>
<dbReference type="PANTHER" id="PTHR24082:SF283">
    <property type="entry name" value="NUCLEAR HORMONE RECEPTOR HR96"/>
    <property type="match status" value="1"/>
</dbReference>
<feature type="domain" description="NR LBD" evidence="10">
    <location>
        <begin position="350"/>
        <end position="573"/>
    </location>
</feature>
<evidence type="ECO:0000313" key="11">
    <source>
        <dbReference type="Proteomes" id="UP000515146"/>
    </source>
</evidence>
<organism evidence="11 12">
    <name type="scientific">Dermatophagoides pteronyssinus</name>
    <name type="common">European house dust mite</name>
    <dbReference type="NCBI Taxonomy" id="6956"/>
    <lineage>
        <taxon>Eukaryota</taxon>
        <taxon>Metazoa</taxon>
        <taxon>Ecdysozoa</taxon>
        <taxon>Arthropoda</taxon>
        <taxon>Chelicerata</taxon>
        <taxon>Arachnida</taxon>
        <taxon>Acari</taxon>
        <taxon>Acariformes</taxon>
        <taxon>Sarcoptiformes</taxon>
        <taxon>Astigmata</taxon>
        <taxon>Psoroptidia</taxon>
        <taxon>Analgoidea</taxon>
        <taxon>Pyroglyphidae</taxon>
        <taxon>Dermatophagoidinae</taxon>
        <taxon>Dermatophagoides</taxon>
    </lineage>
</organism>
<dbReference type="OrthoDB" id="6355676at2759"/>
<dbReference type="SMART" id="SM00430">
    <property type="entry name" value="HOLI"/>
    <property type="match status" value="1"/>
</dbReference>
<reference evidence="12" key="1">
    <citation type="submission" date="2025-08" db="UniProtKB">
        <authorList>
            <consortium name="RefSeq"/>
        </authorList>
    </citation>
    <scope>IDENTIFICATION</scope>
    <source>
        <strain evidence="12">Airmid</strain>
    </source>
</reference>
<dbReference type="GO" id="GO:0000122">
    <property type="term" value="P:negative regulation of transcription by RNA polymerase II"/>
    <property type="evidence" value="ECO:0007669"/>
    <property type="project" value="TreeGrafter"/>
</dbReference>
<keyword evidence="4" id="KW-0805">Transcription regulation</keyword>
<dbReference type="GO" id="GO:0004879">
    <property type="term" value="F:nuclear receptor activity"/>
    <property type="evidence" value="ECO:0007669"/>
    <property type="project" value="TreeGrafter"/>
</dbReference>
<evidence type="ECO:0000256" key="6">
    <source>
        <dbReference type="ARBA" id="ARBA00023163"/>
    </source>
</evidence>
<dbReference type="KEGG" id="dpte:113798229"/>
<evidence type="ECO:0000256" key="7">
    <source>
        <dbReference type="ARBA" id="ARBA00023170"/>
    </source>
</evidence>
<name>A0A6P6YIF4_DERPT</name>
<dbReference type="InterPro" id="IPR050234">
    <property type="entry name" value="Nuclear_hormone_rcpt_NR1"/>
</dbReference>
<dbReference type="Pfam" id="PF00105">
    <property type="entry name" value="zf-C4"/>
    <property type="match status" value="1"/>
</dbReference>
<proteinExistence type="predicted"/>
<dbReference type="Proteomes" id="UP000515146">
    <property type="component" value="Unplaced"/>
</dbReference>
<keyword evidence="5" id="KW-0238">DNA-binding</keyword>
<protein>
    <submittedName>
        <fullName evidence="12">Nuclear hormone receptor HR96-like</fullName>
    </submittedName>
</protein>
<evidence type="ECO:0000256" key="8">
    <source>
        <dbReference type="ARBA" id="ARBA00023242"/>
    </source>
</evidence>
<evidence type="ECO:0000259" key="10">
    <source>
        <dbReference type="PROSITE" id="PS51843"/>
    </source>
</evidence>
<keyword evidence="7" id="KW-0675">Receptor</keyword>
<accession>A0A6P6YIF4</accession>
<keyword evidence="11" id="KW-1185">Reference proteome</keyword>
<dbReference type="FunCoup" id="A0A6P6YIF4">
    <property type="interactions" value="36"/>
</dbReference>
<keyword evidence="3" id="KW-0862">Zinc</keyword>
<evidence type="ECO:0000256" key="3">
    <source>
        <dbReference type="ARBA" id="ARBA00022833"/>
    </source>
</evidence>
<dbReference type="GO" id="GO:0045944">
    <property type="term" value="P:positive regulation of transcription by RNA polymerase II"/>
    <property type="evidence" value="ECO:0007669"/>
    <property type="project" value="TreeGrafter"/>
</dbReference>
<sequence length="587" mass="69096">MNRFQTATTMTQPNYHYFESLNSMTDIDRSIINDKYFSSSTTTTTNHQYGQTIHQQQQPMLMMRNVDLQHYHTNVPINNSQQQQQQTIMNNGQPQQQQQRNPFITRSLCVVCGDRARGCNFGAITCASCKEFFRRNAFKVNKLKCYFQLKCEINVHSRRFCASCRLTKCYSMGMKSEYIMSDAQKQERNLKISTRKLSNNRHMDHLHQQIDNHHYNQSHYQHYQSENKPIFLIDNNNNNNGIDSIDSNVQEIIDQYIDDVDHHHHIDNSITTTTTIVEQPNEINESKLTIDKEEIDRQNMADERLIKLKNKVKIIRESGYSVTKFHLLLRAATSNHPKNVLTEHGSCRLKYLTSIVQILSAETISDLPTDQKFIDLILIAEIVTFNFIKMCKKLYSFQELSQEDQVALVKGSVMDTLIIWSMMTINLEKECWEALDLERNFRFTLKMEMLKEANPKLYEKHRCYVMSFEPEWRYNDYLMSLLIAIALFNPERPNIYNVQKIRNERNVYCNLMKQYLDTLYEEPKQSQETYDRLMGQLKLTEKISEYHMKTYFDLSTNEATKNGYGGLMMEIDDLNNITGVKTKRCCS</sequence>
<dbReference type="InterPro" id="IPR000536">
    <property type="entry name" value="Nucl_hrmn_rcpt_lig-bd"/>
</dbReference>
<evidence type="ECO:0000313" key="12">
    <source>
        <dbReference type="RefSeq" id="XP_027204531.1"/>
    </source>
</evidence>
<dbReference type="Gene3D" id="3.30.50.10">
    <property type="entry name" value="Erythroid Transcription Factor GATA-1, subunit A"/>
    <property type="match status" value="1"/>
</dbReference>
<evidence type="ECO:0000256" key="5">
    <source>
        <dbReference type="ARBA" id="ARBA00023125"/>
    </source>
</evidence>
<dbReference type="InterPro" id="IPR013088">
    <property type="entry name" value="Znf_NHR/GATA"/>
</dbReference>
<dbReference type="SUPFAM" id="SSF48508">
    <property type="entry name" value="Nuclear receptor ligand-binding domain"/>
    <property type="match status" value="1"/>
</dbReference>
<dbReference type="SMART" id="SM00399">
    <property type="entry name" value="ZnF_C4"/>
    <property type="match status" value="1"/>
</dbReference>
<dbReference type="InParanoid" id="A0A6P6YIF4"/>
<evidence type="ECO:0000256" key="1">
    <source>
        <dbReference type="ARBA" id="ARBA00022723"/>
    </source>
</evidence>
<feature type="domain" description="Nuclear receptor" evidence="9">
    <location>
        <begin position="106"/>
        <end position="181"/>
    </location>
</feature>
<evidence type="ECO:0000256" key="2">
    <source>
        <dbReference type="ARBA" id="ARBA00022771"/>
    </source>
</evidence>
<dbReference type="GO" id="GO:0030154">
    <property type="term" value="P:cell differentiation"/>
    <property type="evidence" value="ECO:0007669"/>
    <property type="project" value="TreeGrafter"/>
</dbReference>
<dbReference type="PROSITE" id="PS00031">
    <property type="entry name" value="NUCLEAR_REC_DBD_1"/>
    <property type="match status" value="1"/>
</dbReference>
<dbReference type="PROSITE" id="PS51843">
    <property type="entry name" value="NR_LBD"/>
    <property type="match status" value="1"/>
</dbReference>
<dbReference type="Gene3D" id="1.10.565.10">
    <property type="entry name" value="Retinoid X Receptor"/>
    <property type="match status" value="1"/>
</dbReference>
<evidence type="ECO:0000259" key="9">
    <source>
        <dbReference type="PROSITE" id="PS51030"/>
    </source>
</evidence>
<dbReference type="PRINTS" id="PR00047">
    <property type="entry name" value="STROIDFINGER"/>
</dbReference>
<dbReference type="InterPro" id="IPR035500">
    <property type="entry name" value="NHR-like_dom_sf"/>
</dbReference>
<dbReference type="InterPro" id="IPR001723">
    <property type="entry name" value="Nuclear_hrmn_rcpt"/>
</dbReference>
<keyword evidence="8" id="KW-0539">Nucleus</keyword>
<keyword evidence="2" id="KW-0863">Zinc-finger</keyword>
<evidence type="ECO:0000256" key="4">
    <source>
        <dbReference type="ARBA" id="ARBA00023015"/>
    </source>
</evidence>
<gene>
    <name evidence="12" type="primary">LOC113798229</name>
</gene>
<dbReference type="GO" id="GO:0008270">
    <property type="term" value="F:zinc ion binding"/>
    <property type="evidence" value="ECO:0007669"/>
    <property type="project" value="UniProtKB-KW"/>
</dbReference>
<keyword evidence="6" id="KW-0804">Transcription</keyword>
<dbReference type="OMA" id="NLEKECW"/>